<accession>A0A5P8M293</accession>
<dbReference type="InterPro" id="IPR003593">
    <property type="entry name" value="AAA+_ATPase"/>
</dbReference>
<dbReference type="SUPFAM" id="SSF52540">
    <property type="entry name" value="P-loop containing nucleoside triphosphate hydrolases"/>
    <property type="match status" value="1"/>
</dbReference>
<dbReference type="Pfam" id="PF17863">
    <property type="entry name" value="AAA_lid_2"/>
    <property type="match status" value="1"/>
</dbReference>
<comment type="similarity">
    <text evidence="3">Belongs to the MoxR family.</text>
</comment>
<sequence length="352" mass="38348">MVLIPLYGACAFFSHFSCQIRYNEDNDLIIESGVRIVIISDSVSAKECIDAIAANVEQTVIGKPEQVMLTIAAMLAGGHVLFEDIPGVGKTTLVRSLANALQLPFRRIQFTPDLLPSDIIGVTIYDEIQHDFSFRQGPVFTTVLLADEINRATPRAQAALLEAMAERKVTVDGTTYGLSPDFFVLATQNPTDYEGTYPLPEAQIDRFLFRLSLGYPNEQAERQLLAGADPAAHIEDVAPVIDAADLHHLKELAAAVHVSDGLIDYAWHLIDATRQDPRIRLGISPRGGMALINAAKAYALCMGREYCIPDDIQTVIGPTFHHRLILNQGSVGDDPIPGIIADILQATPVPTV</sequence>
<dbReference type="CDD" id="cd00009">
    <property type="entry name" value="AAA"/>
    <property type="match status" value="1"/>
</dbReference>
<dbReference type="Pfam" id="PF07726">
    <property type="entry name" value="AAA_3"/>
    <property type="match status" value="1"/>
</dbReference>
<dbReference type="PANTHER" id="PTHR42759">
    <property type="entry name" value="MOXR FAMILY PROTEIN"/>
    <property type="match status" value="1"/>
</dbReference>
<dbReference type="EMBL" id="CP045143">
    <property type="protein sequence ID" value="QFR22618.1"/>
    <property type="molecule type" value="Genomic_DNA"/>
</dbReference>
<dbReference type="InterPro" id="IPR027417">
    <property type="entry name" value="P-loop_NTPase"/>
</dbReference>
<keyword evidence="2" id="KW-0067">ATP-binding</keyword>
<dbReference type="PIRSF" id="PIRSF002849">
    <property type="entry name" value="AAA_ATPase_chaperone_MoxR_prd"/>
    <property type="match status" value="1"/>
</dbReference>
<dbReference type="Gene3D" id="1.10.8.80">
    <property type="entry name" value="Magnesium chelatase subunit I, C-Terminal domain"/>
    <property type="match status" value="1"/>
</dbReference>
<evidence type="ECO:0000256" key="1">
    <source>
        <dbReference type="ARBA" id="ARBA00022741"/>
    </source>
</evidence>
<feature type="domain" description="AAA+ ATPase" evidence="4">
    <location>
        <begin position="76"/>
        <end position="217"/>
    </location>
</feature>
<dbReference type="KEGG" id="lhb:D1010_03680"/>
<dbReference type="InterPro" id="IPR050764">
    <property type="entry name" value="CbbQ/NirQ/NorQ/GpvN"/>
</dbReference>
<dbReference type="Proteomes" id="UP000326779">
    <property type="component" value="Chromosome"/>
</dbReference>
<evidence type="ECO:0000313" key="6">
    <source>
        <dbReference type="Proteomes" id="UP000326779"/>
    </source>
</evidence>
<proteinExistence type="inferred from homology"/>
<dbReference type="FunFam" id="3.40.50.300:FF:000640">
    <property type="entry name" value="MoxR family ATPase"/>
    <property type="match status" value="1"/>
</dbReference>
<reference evidence="5 6" key="1">
    <citation type="submission" date="2019-10" db="EMBL/GenBank/DDBJ databases">
        <title>The completed genome of Lactobacillus harbinensis M1.</title>
        <authorList>
            <person name="Zheng Y."/>
        </authorList>
    </citation>
    <scope>NUCLEOTIDE SEQUENCE [LARGE SCALE GENOMIC DNA]</scope>
    <source>
        <strain evidence="5 6">M1</strain>
    </source>
</reference>
<keyword evidence="1" id="KW-0547">Nucleotide-binding</keyword>
<evidence type="ECO:0000313" key="5">
    <source>
        <dbReference type="EMBL" id="QFR22618.1"/>
    </source>
</evidence>
<dbReference type="GO" id="GO:0016887">
    <property type="term" value="F:ATP hydrolysis activity"/>
    <property type="evidence" value="ECO:0007669"/>
    <property type="project" value="InterPro"/>
</dbReference>
<organism evidence="5 6">
    <name type="scientific">Schleiferilactobacillus harbinensis</name>
    <dbReference type="NCBI Taxonomy" id="304207"/>
    <lineage>
        <taxon>Bacteria</taxon>
        <taxon>Bacillati</taxon>
        <taxon>Bacillota</taxon>
        <taxon>Bacilli</taxon>
        <taxon>Lactobacillales</taxon>
        <taxon>Lactobacillaceae</taxon>
        <taxon>Schleiferilactobacillus</taxon>
    </lineage>
</organism>
<evidence type="ECO:0000259" key="4">
    <source>
        <dbReference type="SMART" id="SM00382"/>
    </source>
</evidence>
<dbReference type="AlphaFoldDB" id="A0A5P8M293"/>
<name>A0A5P8M293_9LACO</name>
<evidence type="ECO:0000256" key="3">
    <source>
        <dbReference type="ARBA" id="ARBA00061607"/>
    </source>
</evidence>
<gene>
    <name evidence="5" type="ORF">D1010_03680</name>
</gene>
<dbReference type="PANTHER" id="PTHR42759:SF5">
    <property type="entry name" value="METHANOL DEHYDROGENASE REGULATOR"/>
    <property type="match status" value="1"/>
</dbReference>
<dbReference type="InterPro" id="IPR041628">
    <property type="entry name" value="ChlI/MoxR_AAA_lid"/>
</dbReference>
<dbReference type="Gene3D" id="3.40.50.300">
    <property type="entry name" value="P-loop containing nucleotide triphosphate hydrolases"/>
    <property type="match status" value="1"/>
</dbReference>
<dbReference type="InterPro" id="IPR011703">
    <property type="entry name" value="ATPase_AAA-3"/>
</dbReference>
<evidence type="ECO:0000256" key="2">
    <source>
        <dbReference type="ARBA" id="ARBA00022840"/>
    </source>
</evidence>
<protein>
    <submittedName>
        <fullName evidence="5">AAA domain-containing protein</fullName>
    </submittedName>
</protein>
<dbReference type="GO" id="GO:0005524">
    <property type="term" value="F:ATP binding"/>
    <property type="evidence" value="ECO:0007669"/>
    <property type="project" value="UniProtKB-KW"/>
</dbReference>
<dbReference type="SMART" id="SM00382">
    <property type="entry name" value="AAA"/>
    <property type="match status" value="1"/>
</dbReference>